<evidence type="ECO:0000256" key="4">
    <source>
        <dbReference type="PIRSR" id="PIRSR603782-2"/>
    </source>
</evidence>
<dbReference type="InterPro" id="IPR036249">
    <property type="entry name" value="Thioredoxin-like_sf"/>
</dbReference>
<dbReference type="InterPro" id="IPR013766">
    <property type="entry name" value="Thioredoxin_domain"/>
</dbReference>
<evidence type="ECO:0000256" key="3">
    <source>
        <dbReference type="PIRSR" id="PIRSR603782-1"/>
    </source>
</evidence>
<comment type="caution">
    <text evidence="6">The sequence shown here is derived from an EMBL/GenBank/DDBJ whole genome shotgun (WGS) entry which is preliminary data.</text>
</comment>
<dbReference type="EMBL" id="PPUZ01000095">
    <property type="protein sequence ID" value="RZM72408.1"/>
    <property type="molecule type" value="Genomic_DNA"/>
</dbReference>
<accession>A0A4Q7DYY9</accession>
<dbReference type="GO" id="GO:0046872">
    <property type="term" value="F:metal ion binding"/>
    <property type="evidence" value="ECO:0007669"/>
    <property type="project" value="UniProtKB-KW"/>
</dbReference>
<evidence type="ECO:0000256" key="2">
    <source>
        <dbReference type="ARBA" id="ARBA00023008"/>
    </source>
</evidence>
<evidence type="ECO:0000313" key="7">
    <source>
        <dbReference type="Proteomes" id="UP000292345"/>
    </source>
</evidence>
<proteinExistence type="inferred from homology"/>
<comment type="similarity">
    <text evidence="1">Belongs to the SCO1/2 family.</text>
</comment>
<dbReference type="CDD" id="cd02968">
    <property type="entry name" value="SCO"/>
    <property type="match status" value="1"/>
</dbReference>
<feature type="binding site" evidence="3">
    <location>
        <position position="74"/>
    </location>
    <ligand>
        <name>Cu cation</name>
        <dbReference type="ChEBI" id="CHEBI:23378"/>
    </ligand>
</feature>
<dbReference type="PROSITE" id="PS51257">
    <property type="entry name" value="PROKAR_LIPOPROTEIN"/>
    <property type="match status" value="1"/>
</dbReference>
<dbReference type="SUPFAM" id="SSF52833">
    <property type="entry name" value="Thioredoxin-like"/>
    <property type="match status" value="1"/>
</dbReference>
<feature type="binding site" evidence="3">
    <location>
        <position position="163"/>
    </location>
    <ligand>
        <name>Cu cation</name>
        <dbReference type="ChEBI" id="CHEBI:23378"/>
    </ligand>
</feature>
<dbReference type="InterPro" id="IPR003782">
    <property type="entry name" value="SCO1/SenC"/>
</dbReference>
<gene>
    <name evidence="6" type="ORF">C3B51_21975</name>
</gene>
<feature type="binding site" evidence="3">
    <location>
        <position position="78"/>
    </location>
    <ligand>
        <name>Cu cation</name>
        <dbReference type="ChEBI" id="CHEBI:23378"/>
    </ligand>
</feature>
<keyword evidence="2 3" id="KW-0186">Copper</keyword>
<dbReference type="Pfam" id="PF02630">
    <property type="entry name" value="SCO1-SenC"/>
    <property type="match status" value="1"/>
</dbReference>
<evidence type="ECO:0000256" key="1">
    <source>
        <dbReference type="ARBA" id="ARBA00010996"/>
    </source>
</evidence>
<sequence length="198" mass="21801">MHNKYALLLTLLVGCGLGVLLPITQPVQPGTAQAMIQKAERPLAPFELQSAYGQFDQRVLQGQWTIMMFGFTHCPDICPTALSHLAALETQLTALSIPQQPRYVFVSVDPQRDTVTALDTYVRHFSPSFIGVTGHPGQLKLLARSTGAQFQVNNASDNYQVAHSTMLLLLDPSATLRGRFNINQDLSELAVQLSHFLN</sequence>
<keyword evidence="3" id="KW-0479">Metal-binding</keyword>
<feature type="domain" description="Thioredoxin" evidence="5">
    <location>
        <begin position="37"/>
        <end position="198"/>
    </location>
</feature>
<keyword evidence="4" id="KW-1015">Disulfide bond</keyword>
<dbReference type="PANTHER" id="PTHR12151:SF25">
    <property type="entry name" value="LINALOOL DEHYDRATASE_ISOMERASE DOMAIN-CONTAINING PROTEIN"/>
    <property type="match status" value="1"/>
</dbReference>
<feature type="disulfide bond" description="Redox-active" evidence="4">
    <location>
        <begin position="74"/>
        <end position="78"/>
    </location>
</feature>
<protein>
    <submittedName>
        <fullName evidence="6">SCO family protein</fullName>
    </submittedName>
</protein>
<dbReference type="AlphaFoldDB" id="A0A4Q7DYY9"/>
<evidence type="ECO:0000313" key="6">
    <source>
        <dbReference type="EMBL" id="RZM72408.1"/>
    </source>
</evidence>
<dbReference type="Gene3D" id="3.40.30.10">
    <property type="entry name" value="Glutaredoxin"/>
    <property type="match status" value="1"/>
</dbReference>
<name>A0A4Q7DYY9_9GAMM</name>
<dbReference type="PANTHER" id="PTHR12151">
    <property type="entry name" value="ELECTRON TRANSPORT PROTIN SCO1/SENC FAMILY MEMBER"/>
    <property type="match status" value="1"/>
</dbReference>
<dbReference type="PROSITE" id="PS51352">
    <property type="entry name" value="THIOREDOXIN_2"/>
    <property type="match status" value="1"/>
</dbReference>
<dbReference type="Proteomes" id="UP000292345">
    <property type="component" value="Unassembled WGS sequence"/>
</dbReference>
<dbReference type="RefSeq" id="WP_130246386.1">
    <property type="nucleotide sequence ID" value="NZ_PPUZ01000095.1"/>
</dbReference>
<evidence type="ECO:0000259" key="5">
    <source>
        <dbReference type="PROSITE" id="PS51352"/>
    </source>
</evidence>
<reference evidence="6 7" key="1">
    <citation type="submission" date="2018-01" db="EMBL/GenBank/DDBJ databases">
        <title>Co-occurrence of chitin degradation, pigmentation and bioactivity in marine Pseudoalteromonas.</title>
        <authorList>
            <person name="Paulsen S."/>
            <person name="Gram L."/>
            <person name="Machado H."/>
        </authorList>
    </citation>
    <scope>NUCLEOTIDE SEQUENCE [LARGE SCALE GENOMIC DNA]</scope>
    <source>
        <strain evidence="6 7">S1946</strain>
    </source>
</reference>
<organism evidence="6 7">
    <name type="scientific">Pseudoalteromonas rubra</name>
    <dbReference type="NCBI Taxonomy" id="43658"/>
    <lineage>
        <taxon>Bacteria</taxon>
        <taxon>Pseudomonadati</taxon>
        <taxon>Pseudomonadota</taxon>
        <taxon>Gammaproteobacteria</taxon>
        <taxon>Alteromonadales</taxon>
        <taxon>Pseudoalteromonadaceae</taxon>
        <taxon>Pseudoalteromonas</taxon>
    </lineage>
</organism>